<reference evidence="4" key="1">
    <citation type="submission" date="2022-10" db="EMBL/GenBank/DDBJ databases">
        <title>Genome assembly of Pristionchus species.</title>
        <authorList>
            <person name="Yoshida K."/>
            <person name="Sommer R.J."/>
        </authorList>
    </citation>
    <scope>NUCLEOTIDE SEQUENCE [LARGE SCALE GENOMIC DNA]</scope>
    <source>
        <strain evidence="4">RS5460</strain>
    </source>
</reference>
<accession>A0AAN5I087</accession>
<feature type="signal peptide" evidence="2">
    <location>
        <begin position="1"/>
        <end position="19"/>
    </location>
</feature>
<dbReference type="EMBL" id="BTRK01000004">
    <property type="protein sequence ID" value="GMR47099.1"/>
    <property type="molecule type" value="Genomic_DNA"/>
</dbReference>
<comment type="caution">
    <text evidence="3">The sequence shown here is derived from an EMBL/GenBank/DDBJ whole genome shotgun (WGS) entry which is preliminary data.</text>
</comment>
<keyword evidence="1" id="KW-0472">Membrane</keyword>
<dbReference type="Proteomes" id="UP001328107">
    <property type="component" value="Unassembled WGS sequence"/>
</dbReference>
<keyword evidence="1" id="KW-1133">Transmembrane helix</keyword>
<evidence type="ECO:0000313" key="3">
    <source>
        <dbReference type="EMBL" id="GMR47099.1"/>
    </source>
</evidence>
<evidence type="ECO:0000313" key="4">
    <source>
        <dbReference type="Proteomes" id="UP001328107"/>
    </source>
</evidence>
<sequence length="76" mass="8503">TTFLSIFAALLTIIVIVKGSNRSNREYSRLQLVVITLSLLNDIIVQLIFNPHFLLPLPCLTRLDPLIPIPGSIILH</sequence>
<feature type="transmembrane region" description="Helical" evidence="1">
    <location>
        <begin position="29"/>
        <end position="49"/>
    </location>
</feature>
<name>A0AAN5I087_9BILA</name>
<feature type="chain" id="PRO_5042973147" description="G protein-coupled receptor" evidence="2">
    <location>
        <begin position="20"/>
        <end position="76"/>
    </location>
</feature>
<proteinExistence type="predicted"/>
<evidence type="ECO:0000256" key="2">
    <source>
        <dbReference type="SAM" id="SignalP"/>
    </source>
</evidence>
<feature type="non-terminal residue" evidence="3">
    <location>
        <position position="1"/>
    </location>
</feature>
<dbReference type="AlphaFoldDB" id="A0AAN5I087"/>
<evidence type="ECO:0000256" key="1">
    <source>
        <dbReference type="SAM" id="Phobius"/>
    </source>
</evidence>
<organism evidence="3 4">
    <name type="scientific">Pristionchus mayeri</name>
    <dbReference type="NCBI Taxonomy" id="1317129"/>
    <lineage>
        <taxon>Eukaryota</taxon>
        <taxon>Metazoa</taxon>
        <taxon>Ecdysozoa</taxon>
        <taxon>Nematoda</taxon>
        <taxon>Chromadorea</taxon>
        <taxon>Rhabditida</taxon>
        <taxon>Rhabditina</taxon>
        <taxon>Diplogasteromorpha</taxon>
        <taxon>Diplogasteroidea</taxon>
        <taxon>Neodiplogasteridae</taxon>
        <taxon>Pristionchus</taxon>
    </lineage>
</organism>
<keyword evidence="4" id="KW-1185">Reference proteome</keyword>
<gene>
    <name evidence="3" type="ORF">PMAYCL1PPCAC_17294</name>
</gene>
<feature type="non-terminal residue" evidence="3">
    <location>
        <position position="76"/>
    </location>
</feature>
<keyword evidence="2" id="KW-0732">Signal</keyword>
<evidence type="ECO:0008006" key="5">
    <source>
        <dbReference type="Google" id="ProtNLM"/>
    </source>
</evidence>
<keyword evidence="1" id="KW-0812">Transmembrane</keyword>
<protein>
    <recommendedName>
        <fullName evidence="5">G protein-coupled receptor</fullName>
    </recommendedName>
</protein>